<dbReference type="Proteomes" id="UP000321425">
    <property type="component" value="Unassembled WGS sequence"/>
</dbReference>
<dbReference type="Pfam" id="PF01546">
    <property type="entry name" value="Peptidase_M20"/>
    <property type="match status" value="1"/>
</dbReference>
<proteinExistence type="predicted"/>
<dbReference type="AlphaFoldDB" id="A0A1H7SQG2"/>
<dbReference type="EMBL" id="BJUX01000011">
    <property type="protein sequence ID" value="GEK89193.1"/>
    <property type="molecule type" value="Genomic_DNA"/>
</dbReference>
<feature type="binding site" evidence="1">
    <location>
        <position position="169"/>
    </location>
    <ligand>
        <name>Mn(2+)</name>
        <dbReference type="ChEBI" id="CHEBI:29035"/>
        <label>2</label>
    </ligand>
</feature>
<dbReference type="NCBIfam" id="TIGR01891">
    <property type="entry name" value="amidohydrolases"/>
    <property type="match status" value="1"/>
</dbReference>
<dbReference type="PIRSF" id="PIRSF005962">
    <property type="entry name" value="Pept_M20D_amidohydro"/>
    <property type="match status" value="1"/>
</dbReference>
<evidence type="ECO:0000313" key="3">
    <source>
        <dbReference type="EMBL" id="SEL74346.1"/>
    </source>
</evidence>
<dbReference type="STRING" id="426703.SAMN04488100_10918"/>
<gene>
    <name evidence="2" type="ORF">APU01nite_12320</name>
    <name evidence="3" type="ORF">SAMN04488100_10918</name>
</gene>
<evidence type="ECO:0000256" key="1">
    <source>
        <dbReference type="PIRSR" id="PIRSR005962-1"/>
    </source>
</evidence>
<feature type="binding site" evidence="1">
    <location>
        <position position="144"/>
    </location>
    <ligand>
        <name>Mn(2+)</name>
        <dbReference type="ChEBI" id="CHEBI:29035"/>
        <label>2</label>
    </ligand>
</feature>
<dbReference type="RefSeq" id="WP_091487509.1">
    <property type="nucleotide sequence ID" value="NZ_BJUX01000011.1"/>
</dbReference>
<accession>A0A1H7SQG2</accession>
<sequence>MAQNVLDLTVLEEEIQSHHDELIELRRDFHRHPELGTKEFRTSEIVEKYLNDLGIPTQRMFNTGVVGLIEGPKPGKTILLRGDMDALPVTEETNLPFKSENPGVMHACGHDGHTSMLMIAAKVLKNHQSELTGNVKLVFQPNEEEEGAKFMVEEGVLENPKVDAAFGVHLWSQVESGKIGIQSGPVMAEMFIFKLILKGRGGHTSAPHEAKDPVPCAANIITSAQTLQTREISVLDPTVIAFGKVVSDGSYNALANTVTMEGTLRYLYDGDDDTPQHPRKRFRRLIDGICAAHDIDYDIEIVPSSYSVINDEESVAFLKERVLPNFTTADQIQPYFCLAGEDFSEFINRNNVPGAFVFIGTGDESKGTTYPHHAPNFDIDEDTLITGVKFHVHSALEFLK</sequence>
<keyword evidence="5" id="KW-1185">Reference proteome</keyword>
<name>A0A1H7SQG2_9LACT</name>
<feature type="binding site" evidence="1">
    <location>
        <position position="110"/>
    </location>
    <ligand>
        <name>Mn(2+)</name>
        <dbReference type="ChEBI" id="CHEBI:29035"/>
        <label>2</label>
    </ligand>
</feature>
<reference evidence="2 5" key="2">
    <citation type="submission" date="2019-07" db="EMBL/GenBank/DDBJ databases">
        <title>Whole genome shotgun sequence of Alkalibacterium putridalgicola NBRC 103243.</title>
        <authorList>
            <person name="Hosoyama A."/>
            <person name="Uohara A."/>
            <person name="Ohji S."/>
            <person name="Ichikawa N."/>
        </authorList>
    </citation>
    <scope>NUCLEOTIDE SEQUENCE [LARGE SCALE GENOMIC DNA]</scope>
    <source>
        <strain evidence="2 5">NBRC 103243</strain>
    </source>
</reference>
<dbReference type="SUPFAM" id="SSF55031">
    <property type="entry name" value="Bacterial exopeptidase dimerisation domain"/>
    <property type="match status" value="1"/>
</dbReference>
<feature type="binding site" evidence="1">
    <location>
        <position position="108"/>
    </location>
    <ligand>
        <name>Mn(2+)</name>
        <dbReference type="ChEBI" id="CHEBI:29035"/>
        <label>2</label>
    </ligand>
</feature>
<organism evidence="3 4">
    <name type="scientific">Alkalibacterium putridalgicola</name>
    <dbReference type="NCBI Taxonomy" id="426703"/>
    <lineage>
        <taxon>Bacteria</taxon>
        <taxon>Bacillati</taxon>
        <taxon>Bacillota</taxon>
        <taxon>Bacilli</taxon>
        <taxon>Lactobacillales</taxon>
        <taxon>Carnobacteriaceae</taxon>
        <taxon>Alkalibacterium</taxon>
    </lineage>
</organism>
<dbReference type="Gene3D" id="3.40.630.10">
    <property type="entry name" value="Zn peptidases"/>
    <property type="match status" value="1"/>
</dbReference>
<keyword evidence="3" id="KW-0378">Hydrolase</keyword>
<keyword evidence="1" id="KW-0479">Metal-binding</keyword>
<evidence type="ECO:0000313" key="4">
    <source>
        <dbReference type="Proteomes" id="UP000198548"/>
    </source>
</evidence>
<evidence type="ECO:0000313" key="2">
    <source>
        <dbReference type="EMBL" id="GEK89193.1"/>
    </source>
</evidence>
<dbReference type="InterPro" id="IPR002933">
    <property type="entry name" value="Peptidase_M20"/>
</dbReference>
<dbReference type="Proteomes" id="UP000198548">
    <property type="component" value="Unassembled WGS sequence"/>
</dbReference>
<reference evidence="3 4" key="1">
    <citation type="submission" date="2016-10" db="EMBL/GenBank/DDBJ databases">
        <authorList>
            <person name="de Groot N.N."/>
        </authorList>
    </citation>
    <scope>NUCLEOTIDE SEQUENCE [LARGE SCALE GENOMIC DNA]</scope>
    <source>
        <strain evidence="3 4">DSM 19182</strain>
    </source>
</reference>
<dbReference type="InterPro" id="IPR036264">
    <property type="entry name" value="Bact_exopeptidase_dim_dom"/>
</dbReference>
<dbReference type="SUPFAM" id="SSF53187">
    <property type="entry name" value="Zn-dependent exopeptidases"/>
    <property type="match status" value="1"/>
</dbReference>
<feature type="binding site" evidence="1">
    <location>
        <position position="373"/>
    </location>
    <ligand>
        <name>Mn(2+)</name>
        <dbReference type="ChEBI" id="CHEBI:29035"/>
        <label>2</label>
    </ligand>
</feature>
<evidence type="ECO:0000313" key="5">
    <source>
        <dbReference type="Proteomes" id="UP000321425"/>
    </source>
</evidence>
<dbReference type="GO" id="GO:0046872">
    <property type="term" value="F:metal ion binding"/>
    <property type="evidence" value="ECO:0007669"/>
    <property type="project" value="UniProtKB-KW"/>
</dbReference>
<dbReference type="PANTHER" id="PTHR11014">
    <property type="entry name" value="PEPTIDASE M20 FAMILY MEMBER"/>
    <property type="match status" value="1"/>
</dbReference>
<protein>
    <submittedName>
        <fullName evidence="3">Amidohydrolase</fullName>
    </submittedName>
    <submittedName>
        <fullName evidence="2">Peptidase</fullName>
    </submittedName>
</protein>
<dbReference type="OrthoDB" id="9776731at2"/>
<dbReference type="PANTHER" id="PTHR11014:SF63">
    <property type="entry name" value="METALLOPEPTIDASE, PUTATIVE (AFU_ORTHOLOGUE AFUA_6G09600)-RELATED"/>
    <property type="match status" value="1"/>
</dbReference>
<dbReference type="InterPro" id="IPR017439">
    <property type="entry name" value="Amidohydrolase"/>
</dbReference>
<keyword evidence="1" id="KW-0464">Manganese</keyword>
<dbReference type="EMBL" id="FOBL01000009">
    <property type="protein sequence ID" value="SEL74346.1"/>
    <property type="molecule type" value="Genomic_DNA"/>
</dbReference>
<dbReference type="Gene3D" id="3.30.70.360">
    <property type="match status" value="1"/>
</dbReference>
<dbReference type="GO" id="GO:0016787">
    <property type="term" value="F:hydrolase activity"/>
    <property type="evidence" value="ECO:0007669"/>
    <property type="project" value="UniProtKB-KW"/>
</dbReference>
<comment type="cofactor">
    <cofactor evidence="1">
        <name>Mn(2+)</name>
        <dbReference type="ChEBI" id="CHEBI:29035"/>
    </cofactor>
    <text evidence="1">The Mn(2+) ion enhances activity.</text>
</comment>